<sequence>MFMVTASCKPRLMPSEHGCLWRCRSSGQNIYAEKMVE</sequence>
<dbReference type="EMBL" id="AEQZ01000040">
    <property type="protein sequence ID" value="EFV63224.1"/>
    <property type="molecule type" value="Genomic_DNA"/>
</dbReference>
<comment type="caution">
    <text evidence="1">The sequence shown here is derived from an EMBL/GenBank/DDBJ whole genome shotgun (WGS) entry which is preliminary data.</text>
</comment>
<proteinExistence type="predicted"/>
<protein>
    <submittedName>
        <fullName evidence="1">Uncharacterized protein</fullName>
    </submittedName>
</protein>
<reference evidence="1 2" key="1">
    <citation type="journal article" date="2011" name="J. Bacteriol.">
        <title>Genome sequence of Neisseria meningitidis serogroup B strain H44/76.</title>
        <authorList>
            <person name="Piet J.R."/>
            <person name="Huis In 't Veld R.A."/>
            <person name="van Schaik B.D."/>
            <person name="van Kampen A.H."/>
            <person name="Baas F."/>
            <person name="van de Beek D."/>
            <person name="Pannekoek Y."/>
            <person name="van der Ende A."/>
        </authorList>
    </citation>
    <scope>NUCLEOTIDE SEQUENCE [LARGE SCALE GENOMIC DNA]</scope>
    <source>
        <strain evidence="1 2">H44/76</strain>
    </source>
</reference>
<gene>
    <name evidence="1" type="ORF">NMH_1972</name>
</gene>
<dbReference type="Proteomes" id="UP000032707">
    <property type="component" value="Unassembled WGS sequence"/>
</dbReference>
<dbReference type="PATRIC" id="fig|909420.4.peg.1992"/>
<evidence type="ECO:0000313" key="2">
    <source>
        <dbReference type="Proteomes" id="UP000032707"/>
    </source>
</evidence>
<name>E6MYX3_NEIMH</name>
<accession>E6MYX3</accession>
<organism evidence="1 2">
    <name type="scientific">Neisseria meningitidis serogroup B / serotype 15 (strain H44/76)</name>
    <dbReference type="NCBI Taxonomy" id="909420"/>
    <lineage>
        <taxon>Bacteria</taxon>
        <taxon>Pseudomonadati</taxon>
        <taxon>Pseudomonadota</taxon>
        <taxon>Betaproteobacteria</taxon>
        <taxon>Neisseriales</taxon>
        <taxon>Neisseriaceae</taxon>
        <taxon>Neisseria</taxon>
    </lineage>
</organism>
<dbReference type="AlphaFoldDB" id="E6MYX3"/>
<evidence type="ECO:0000313" key="1">
    <source>
        <dbReference type="EMBL" id="EFV63224.1"/>
    </source>
</evidence>